<feature type="binding site" evidence="9">
    <location>
        <begin position="183"/>
        <end position="190"/>
    </location>
    <ligand>
        <name>GTP</name>
        <dbReference type="ChEBI" id="CHEBI:37565"/>
        <label>2</label>
    </ligand>
</feature>
<dbReference type="Gene3D" id="3.30.300.20">
    <property type="match status" value="1"/>
</dbReference>
<feature type="binding site" evidence="9">
    <location>
        <begin position="57"/>
        <end position="61"/>
    </location>
    <ligand>
        <name>GTP</name>
        <dbReference type="ChEBI" id="CHEBI:37565"/>
        <label>1</label>
    </ligand>
</feature>
<dbReference type="CDD" id="cd01895">
    <property type="entry name" value="EngA2"/>
    <property type="match status" value="1"/>
</dbReference>
<dbReference type="PANTHER" id="PTHR43834">
    <property type="entry name" value="GTPASE DER"/>
    <property type="match status" value="1"/>
</dbReference>
<feature type="binding site" evidence="9">
    <location>
        <begin position="10"/>
        <end position="17"/>
    </location>
    <ligand>
        <name>GTP</name>
        <dbReference type="ChEBI" id="CHEBI:37565"/>
        <label>1</label>
    </ligand>
</feature>
<evidence type="ECO:0000256" key="2">
    <source>
        <dbReference type="ARBA" id="ARBA00020953"/>
    </source>
</evidence>
<evidence type="ECO:0000256" key="5">
    <source>
        <dbReference type="ARBA" id="ARBA00022741"/>
    </source>
</evidence>
<evidence type="ECO:0000259" key="12">
    <source>
        <dbReference type="PROSITE" id="PS51712"/>
    </source>
</evidence>
<dbReference type="PRINTS" id="PR00326">
    <property type="entry name" value="GTP1OBG"/>
</dbReference>
<dbReference type="FunFam" id="3.30.300.20:FF:000004">
    <property type="entry name" value="GTPase Der"/>
    <property type="match status" value="1"/>
</dbReference>
<protein>
    <recommendedName>
        <fullName evidence="2 9">GTPase Der</fullName>
    </recommendedName>
    <alternativeName>
        <fullName evidence="7 9">GTP-binding protein EngA</fullName>
    </alternativeName>
</protein>
<dbReference type="OrthoDB" id="9805918at2"/>
<dbReference type="Proteomes" id="UP000199568">
    <property type="component" value="Unassembled WGS sequence"/>
</dbReference>
<evidence type="ECO:0000256" key="7">
    <source>
        <dbReference type="ARBA" id="ARBA00032345"/>
    </source>
</evidence>
<dbReference type="PROSITE" id="PS51712">
    <property type="entry name" value="G_ENGA"/>
    <property type="match status" value="2"/>
</dbReference>
<feature type="binding site" evidence="9">
    <location>
        <begin position="120"/>
        <end position="123"/>
    </location>
    <ligand>
        <name>GTP</name>
        <dbReference type="ChEBI" id="CHEBI:37565"/>
        <label>1</label>
    </ligand>
</feature>
<keyword evidence="14" id="KW-1185">Reference proteome</keyword>
<dbReference type="EMBL" id="FOHU01000001">
    <property type="protein sequence ID" value="SES65107.1"/>
    <property type="molecule type" value="Genomic_DNA"/>
</dbReference>
<keyword evidence="6 9" id="KW-0342">GTP-binding</keyword>
<dbReference type="GO" id="GO:0043022">
    <property type="term" value="F:ribosome binding"/>
    <property type="evidence" value="ECO:0007669"/>
    <property type="project" value="TreeGrafter"/>
</dbReference>
<evidence type="ECO:0000256" key="3">
    <source>
        <dbReference type="ARBA" id="ARBA00022517"/>
    </source>
</evidence>
<evidence type="ECO:0000256" key="11">
    <source>
        <dbReference type="RuleBase" id="RU004481"/>
    </source>
</evidence>
<feature type="binding site" evidence="9">
    <location>
        <begin position="230"/>
        <end position="234"/>
    </location>
    <ligand>
        <name>GTP</name>
        <dbReference type="ChEBI" id="CHEBI:37565"/>
        <label>2</label>
    </ligand>
</feature>
<evidence type="ECO:0000256" key="9">
    <source>
        <dbReference type="HAMAP-Rule" id="MF_00195"/>
    </source>
</evidence>
<dbReference type="InterPro" id="IPR032859">
    <property type="entry name" value="KH_dom-like"/>
</dbReference>
<dbReference type="FunFam" id="3.40.50.300:FF:000057">
    <property type="entry name" value="GTPase Der"/>
    <property type="match status" value="1"/>
</dbReference>
<name>A0A1H9Y8F9_9FIRM</name>
<dbReference type="STRING" id="426128.SAMN05660297_00095"/>
<keyword evidence="4 11" id="KW-0677">Repeat</keyword>
<dbReference type="SUPFAM" id="SSF52540">
    <property type="entry name" value="P-loop containing nucleoside triphosphate hydrolases"/>
    <property type="match status" value="2"/>
</dbReference>
<dbReference type="InterPro" id="IPR027417">
    <property type="entry name" value="P-loop_NTPase"/>
</dbReference>
<dbReference type="GO" id="GO:0005525">
    <property type="term" value="F:GTP binding"/>
    <property type="evidence" value="ECO:0007669"/>
    <property type="project" value="UniProtKB-UniRule"/>
</dbReference>
<dbReference type="NCBIfam" id="TIGR03594">
    <property type="entry name" value="GTPase_EngA"/>
    <property type="match status" value="1"/>
</dbReference>
<gene>
    <name evidence="9" type="primary">der</name>
    <name evidence="13" type="ORF">SAMN05660297_00095</name>
</gene>
<dbReference type="NCBIfam" id="TIGR00231">
    <property type="entry name" value="small_GTP"/>
    <property type="match status" value="2"/>
</dbReference>
<dbReference type="InterPro" id="IPR031166">
    <property type="entry name" value="G_ENGA"/>
</dbReference>
<dbReference type="InterPro" id="IPR005225">
    <property type="entry name" value="Small_GTP-bd"/>
</dbReference>
<accession>A0A1H9Y8F9</accession>
<dbReference type="PIRSF" id="PIRSF006485">
    <property type="entry name" value="GTP-binding_EngA"/>
    <property type="match status" value="1"/>
</dbReference>
<dbReference type="AlphaFoldDB" id="A0A1H9Y8F9"/>
<dbReference type="InterPro" id="IPR006073">
    <property type="entry name" value="GTP-bd"/>
</dbReference>
<dbReference type="Pfam" id="PF01926">
    <property type="entry name" value="MMR_HSR1"/>
    <property type="match status" value="2"/>
</dbReference>
<evidence type="ECO:0000313" key="13">
    <source>
        <dbReference type="EMBL" id="SES65107.1"/>
    </source>
</evidence>
<reference evidence="13 14" key="1">
    <citation type="submission" date="2016-10" db="EMBL/GenBank/DDBJ databases">
        <authorList>
            <person name="de Groot N.N."/>
        </authorList>
    </citation>
    <scope>NUCLEOTIDE SEQUENCE [LARGE SCALE GENOMIC DNA]</scope>
    <source>
        <strain evidence="13 14">DSM 18979</strain>
    </source>
</reference>
<dbReference type="PANTHER" id="PTHR43834:SF6">
    <property type="entry name" value="GTPASE DER"/>
    <property type="match status" value="1"/>
</dbReference>
<dbReference type="HAMAP" id="MF_00195">
    <property type="entry name" value="GTPase_Der"/>
    <property type="match status" value="1"/>
</dbReference>
<organism evidence="13 14">
    <name type="scientific">Natronincola peptidivorans</name>
    <dbReference type="NCBI Taxonomy" id="426128"/>
    <lineage>
        <taxon>Bacteria</taxon>
        <taxon>Bacillati</taxon>
        <taxon>Bacillota</taxon>
        <taxon>Clostridia</taxon>
        <taxon>Peptostreptococcales</taxon>
        <taxon>Natronincolaceae</taxon>
        <taxon>Natronincola</taxon>
    </lineage>
</organism>
<dbReference type="RefSeq" id="WP_090437765.1">
    <property type="nucleotide sequence ID" value="NZ_FOHU01000001.1"/>
</dbReference>
<feature type="domain" description="EngA-type G" evidence="12">
    <location>
        <begin position="177"/>
        <end position="352"/>
    </location>
</feature>
<evidence type="ECO:0000313" key="14">
    <source>
        <dbReference type="Proteomes" id="UP000199568"/>
    </source>
</evidence>
<comment type="function">
    <text evidence="8 9 11">GTPase that plays an essential role in the late steps of ribosome biogenesis.</text>
</comment>
<evidence type="ECO:0000256" key="10">
    <source>
        <dbReference type="PROSITE-ProRule" id="PRU01049"/>
    </source>
</evidence>
<evidence type="ECO:0000256" key="6">
    <source>
        <dbReference type="ARBA" id="ARBA00023134"/>
    </source>
</evidence>
<feature type="domain" description="EngA-type G" evidence="12">
    <location>
        <begin position="4"/>
        <end position="168"/>
    </location>
</feature>
<comment type="subunit">
    <text evidence="9">Associates with the 50S ribosomal subunit.</text>
</comment>
<dbReference type="GO" id="GO:0042254">
    <property type="term" value="P:ribosome biogenesis"/>
    <property type="evidence" value="ECO:0007669"/>
    <property type="project" value="UniProtKB-KW"/>
</dbReference>
<proteinExistence type="inferred from homology"/>
<feature type="binding site" evidence="9">
    <location>
        <begin position="295"/>
        <end position="298"/>
    </location>
    <ligand>
        <name>GTP</name>
        <dbReference type="ChEBI" id="CHEBI:37565"/>
        <label>2</label>
    </ligand>
</feature>
<keyword evidence="5 9" id="KW-0547">Nucleotide-binding</keyword>
<dbReference type="FunFam" id="3.40.50.300:FF:000040">
    <property type="entry name" value="GTPase Der"/>
    <property type="match status" value="1"/>
</dbReference>
<dbReference type="Pfam" id="PF14714">
    <property type="entry name" value="KH_dom-like"/>
    <property type="match status" value="1"/>
</dbReference>
<dbReference type="Gene3D" id="3.40.50.300">
    <property type="entry name" value="P-loop containing nucleotide triphosphate hydrolases"/>
    <property type="match status" value="2"/>
</dbReference>
<evidence type="ECO:0000256" key="8">
    <source>
        <dbReference type="ARBA" id="ARBA00053470"/>
    </source>
</evidence>
<evidence type="ECO:0000256" key="1">
    <source>
        <dbReference type="ARBA" id="ARBA00008279"/>
    </source>
</evidence>
<dbReference type="InterPro" id="IPR015946">
    <property type="entry name" value="KH_dom-like_a/b"/>
</dbReference>
<sequence length="441" mass="49487">MGKPIVAVVGRPNVGKSTFFNKIAGRRIAIVEDEPGVTRDRIYTEVEWLNHKFTLIDTGGIEPESEEIIPAQMRRQAELAIETANVIVFLVDGREGLISSDREIADMLRKSKKPVLLVLNKVDTKEQSPHYFDFYELGIGDPIEISSALGLGIGDLLDEVVKNFPNEEAEDYDEDVIKVAVIGKPNVGKSSIINKVLGEDRVIVSDIAGTTRDAIDTPFTDGEDQYVFIDTAGIRRKSKIKEHVERYSVIRSLSAVERADVCLLIIDAEEGVTEQDKKIAGFSHENGKGLIIVINKWDLIEKETNTMNQFIKSVRTELAYCEYAPIVFVSALTGQRLNKILDKIKFVANQHAMRVPTGALNEVIGEAMLLNQPPSDKGKRLKIFYATQAAVKPPTFVLFINDKELMHFSYQRYIENRIRENFGFEGTPIRFINREKTGGEK</sequence>
<dbReference type="CDD" id="cd01894">
    <property type="entry name" value="EngA1"/>
    <property type="match status" value="1"/>
</dbReference>
<dbReference type="InterPro" id="IPR016484">
    <property type="entry name" value="GTPase_Der"/>
</dbReference>
<comment type="similarity">
    <text evidence="1 9 10 11">Belongs to the TRAFAC class TrmE-Era-EngA-EngB-Septin-like GTPase superfamily. EngA (Der) GTPase family.</text>
</comment>
<evidence type="ECO:0000256" key="4">
    <source>
        <dbReference type="ARBA" id="ARBA00022737"/>
    </source>
</evidence>
<keyword evidence="3 9" id="KW-0690">Ribosome biogenesis</keyword>